<sequence length="355" mass="38761">MEEDQDRDSAAEAAPDHHLPQENSNKTTEDNSTTASTATTETTDNNNRKCKGKGGPENNKFRYRGVRQRSWGKWVAEIREPRKRTRKWLGTFSTAEDAARAYDRAAIILYGSRAQLNLQPSGSSSQNSTRGSSSSSSSSSSSTQTLRPLLPRPSGFGLTLPHLSSAHPVPLMASGFVPYGVEVGLGVYPNVATAAAVAGGGATSSVRLNQHPHHNNMLDQDHPQDNINPLHQQLQQQQQVVVQHFHHQYPISLSDRSSTSYQYPNSSHDQYQLQLHHQNNNNLECCSHDDVMNSLVGSGLSTEPMAVAPGCSDISMGGVGPISPSMWPLTSEEECVPSLWDYGDPFFLDLKGLDL</sequence>
<dbReference type="OrthoDB" id="1938645at2759"/>
<feature type="compositionally biased region" description="Basic and acidic residues" evidence="7">
    <location>
        <begin position="7"/>
        <end position="20"/>
    </location>
</feature>
<name>A0A498JM37_MALDO</name>
<evidence type="ECO:0000256" key="7">
    <source>
        <dbReference type="SAM" id="MobiDB-lite"/>
    </source>
</evidence>
<evidence type="ECO:0000256" key="1">
    <source>
        <dbReference type="ARBA" id="ARBA00004123"/>
    </source>
</evidence>
<proteinExistence type="inferred from homology"/>
<dbReference type="InterPro" id="IPR016177">
    <property type="entry name" value="DNA-bd_dom_sf"/>
</dbReference>
<comment type="subcellular location">
    <subcellularLocation>
        <location evidence="1">Nucleus</location>
    </subcellularLocation>
</comment>
<dbReference type="InterPro" id="IPR036955">
    <property type="entry name" value="AP2/ERF_dom_sf"/>
</dbReference>
<dbReference type="Pfam" id="PF00847">
    <property type="entry name" value="AP2"/>
    <property type="match status" value="1"/>
</dbReference>
<comment type="similarity">
    <text evidence="6">Belongs to the AP2/ERF transcription factor family. ERF subfamily.</text>
</comment>
<evidence type="ECO:0000259" key="8">
    <source>
        <dbReference type="PROSITE" id="PS51032"/>
    </source>
</evidence>
<dbReference type="GO" id="GO:0003700">
    <property type="term" value="F:DNA-binding transcription factor activity"/>
    <property type="evidence" value="ECO:0007669"/>
    <property type="project" value="InterPro"/>
</dbReference>
<feature type="compositionally biased region" description="Low complexity" evidence="7">
    <location>
        <begin position="30"/>
        <end position="45"/>
    </location>
</feature>
<dbReference type="CDD" id="cd00018">
    <property type="entry name" value="AP2"/>
    <property type="match status" value="1"/>
</dbReference>
<dbReference type="Proteomes" id="UP000290289">
    <property type="component" value="Chromosome 7"/>
</dbReference>
<gene>
    <name evidence="9" type="ORF">DVH24_024356</name>
</gene>
<feature type="region of interest" description="Disordered" evidence="7">
    <location>
        <begin position="117"/>
        <end position="151"/>
    </location>
</feature>
<accession>A0A498JM37</accession>
<dbReference type="FunFam" id="3.30.730.10:FF:000001">
    <property type="entry name" value="Ethylene-responsive transcription factor 2"/>
    <property type="match status" value="1"/>
</dbReference>
<feature type="domain" description="AP2/ERF" evidence="8">
    <location>
        <begin position="62"/>
        <end position="119"/>
    </location>
</feature>
<dbReference type="GO" id="GO:0005634">
    <property type="term" value="C:nucleus"/>
    <property type="evidence" value="ECO:0007669"/>
    <property type="project" value="UniProtKB-SubCell"/>
</dbReference>
<keyword evidence="3" id="KW-0238">DNA-binding</keyword>
<dbReference type="PANTHER" id="PTHR31241:SF24">
    <property type="entry name" value="ETHYLENE-RESPONSIVE TRANSCRIPTION FACTOR ABI4"/>
    <property type="match status" value="1"/>
</dbReference>
<dbReference type="GO" id="GO:0006950">
    <property type="term" value="P:response to stress"/>
    <property type="evidence" value="ECO:0007669"/>
    <property type="project" value="TreeGrafter"/>
</dbReference>
<dbReference type="SMR" id="A0A498JM37"/>
<evidence type="ECO:0000256" key="4">
    <source>
        <dbReference type="ARBA" id="ARBA00023163"/>
    </source>
</evidence>
<feature type="region of interest" description="Disordered" evidence="7">
    <location>
        <begin position="1"/>
        <end position="64"/>
    </location>
</feature>
<dbReference type="PANTHER" id="PTHR31241">
    <property type="entry name" value="DEHYDRATION-RESPONSIVE ELEMENT-BINDING PROTEIN 2C"/>
    <property type="match status" value="1"/>
</dbReference>
<evidence type="ECO:0000256" key="5">
    <source>
        <dbReference type="ARBA" id="ARBA00023242"/>
    </source>
</evidence>
<dbReference type="SUPFAM" id="SSF54171">
    <property type="entry name" value="DNA-binding domain"/>
    <property type="match status" value="1"/>
</dbReference>
<protein>
    <recommendedName>
        <fullName evidence="8">AP2/ERF domain-containing protein</fullName>
    </recommendedName>
</protein>
<reference evidence="9 10" key="1">
    <citation type="submission" date="2018-10" db="EMBL/GenBank/DDBJ databases">
        <title>A high-quality apple genome assembly.</title>
        <authorList>
            <person name="Hu J."/>
        </authorList>
    </citation>
    <scope>NUCLEOTIDE SEQUENCE [LARGE SCALE GENOMIC DNA]</scope>
    <source>
        <strain evidence="10">cv. HFTH1</strain>
        <tissue evidence="9">Young leaf</tissue>
    </source>
</reference>
<evidence type="ECO:0000313" key="9">
    <source>
        <dbReference type="EMBL" id="RXH94672.1"/>
    </source>
</evidence>
<dbReference type="EMBL" id="RDQH01000333">
    <property type="protein sequence ID" value="RXH94672.1"/>
    <property type="molecule type" value="Genomic_DNA"/>
</dbReference>
<dbReference type="KEGG" id="mdm:103432960"/>
<dbReference type="GO" id="GO:0045893">
    <property type="term" value="P:positive regulation of DNA-templated transcription"/>
    <property type="evidence" value="ECO:0007669"/>
    <property type="project" value="TreeGrafter"/>
</dbReference>
<keyword evidence="10" id="KW-1185">Reference proteome</keyword>
<organism evidence="9 10">
    <name type="scientific">Malus domestica</name>
    <name type="common">Apple</name>
    <name type="synonym">Pyrus malus</name>
    <dbReference type="NCBI Taxonomy" id="3750"/>
    <lineage>
        <taxon>Eukaryota</taxon>
        <taxon>Viridiplantae</taxon>
        <taxon>Streptophyta</taxon>
        <taxon>Embryophyta</taxon>
        <taxon>Tracheophyta</taxon>
        <taxon>Spermatophyta</taxon>
        <taxon>Magnoliopsida</taxon>
        <taxon>eudicotyledons</taxon>
        <taxon>Gunneridae</taxon>
        <taxon>Pentapetalae</taxon>
        <taxon>rosids</taxon>
        <taxon>fabids</taxon>
        <taxon>Rosales</taxon>
        <taxon>Rosaceae</taxon>
        <taxon>Amygdaloideae</taxon>
        <taxon>Maleae</taxon>
        <taxon>Malus</taxon>
    </lineage>
</organism>
<evidence type="ECO:0000313" key="10">
    <source>
        <dbReference type="Proteomes" id="UP000290289"/>
    </source>
</evidence>
<dbReference type="SMART" id="SM00380">
    <property type="entry name" value="AP2"/>
    <property type="match status" value="1"/>
</dbReference>
<keyword evidence="5" id="KW-0539">Nucleus</keyword>
<evidence type="ECO:0000256" key="3">
    <source>
        <dbReference type="ARBA" id="ARBA00023125"/>
    </source>
</evidence>
<dbReference type="PROSITE" id="PS51032">
    <property type="entry name" value="AP2_ERF"/>
    <property type="match status" value="1"/>
</dbReference>
<keyword evidence="2" id="KW-0805">Transcription regulation</keyword>
<keyword evidence="4" id="KW-0804">Transcription</keyword>
<dbReference type="Gene3D" id="3.30.730.10">
    <property type="entry name" value="AP2/ERF domain"/>
    <property type="match status" value="1"/>
</dbReference>
<dbReference type="GO" id="GO:0000976">
    <property type="term" value="F:transcription cis-regulatory region binding"/>
    <property type="evidence" value="ECO:0007669"/>
    <property type="project" value="TreeGrafter"/>
</dbReference>
<dbReference type="STRING" id="3750.A0A498JM37"/>
<dbReference type="InterPro" id="IPR001471">
    <property type="entry name" value="AP2/ERF_dom"/>
</dbReference>
<dbReference type="AlphaFoldDB" id="A0A498JM37"/>
<dbReference type="PRINTS" id="PR00367">
    <property type="entry name" value="ETHRSPELEMNT"/>
</dbReference>
<feature type="compositionally biased region" description="Low complexity" evidence="7">
    <location>
        <begin position="117"/>
        <end position="149"/>
    </location>
</feature>
<comment type="caution">
    <text evidence="9">The sequence shown here is derived from an EMBL/GenBank/DDBJ whole genome shotgun (WGS) entry which is preliminary data.</text>
</comment>
<evidence type="ECO:0000256" key="2">
    <source>
        <dbReference type="ARBA" id="ARBA00023015"/>
    </source>
</evidence>
<evidence type="ECO:0000256" key="6">
    <source>
        <dbReference type="ARBA" id="ARBA00024343"/>
    </source>
</evidence>
<dbReference type="Gramene" id="mRNA:MD07G0184900">
    <property type="protein sequence ID" value="CDS:MD07G0184900.1"/>
    <property type="gene ID" value="MD07G0184900"/>
</dbReference>